<gene>
    <name evidence="1" type="ORF">SAMN05216221_2229</name>
</gene>
<proteinExistence type="predicted"/>
<dbReference type="STRING" id="1392877.SAMN05216221_2229"/>
<protein>
    <submittedName>
        <fullName evidence="1">Uncharacterized protein</fullName>
    </submittedName>
</protein>
<dbReference type="AlphaFoldDB" id="A0A1H1TPR1"/>
<sequence length="151" mass="17535">MFVTYRQAEMPLGRLFGDENSLHWRYVELSLRSPWFYTTIGYVAGDESFTKTLLIPSPPELEQLLSEQHDRMWVEEVMLVSPGYMNGSDGWKMERLQELRVDIDDRDGYSNYVHVIEGGHCYIEGTCSDLSRLRTERAIFSATEATQLIRS</sequence>
<dbReference type="EMBL" id="LT629751">
    <property type="protein sequence ID" value="SDS62228.1"/>
    <property type="molecule type" value="Genomic_DNA"/>
</dbReference>
<reference evidence="2" key="1">
    <citation type="submission" date="2016-10" db="EMBL/GenBank/DDBJ databases">
        <authorList>
            <person name="Varghese N."/>
            <person name="Submissions S."/>
        </authorList>
    </citation>
    <scope>NUCLEOTIDE SEQUENCE [LARGE SCALE GENOMIC DNA]</scope>
    <source>
        <strain evidence="2">KCTC 32247</strain>
    </source>
</reference>
<organism evidence="1 2">
    <name type="scientific">Pseudomonas oryzae</name>
    <dbReference type="NCBI Taxonomy" id="1392877"/>
    <lineage>
        <taxon>Bacteria</taxon>
        <taxon>Pseudomonadati</taxon>
        <taxon>Pseudomonadota</taxon>
        <taxon>Gammaproteobacteria</taxon>
        <taxon>Pseudomonadales</taxon>
        <taxon>Pseudomonadaceae</taxon>
        <taxon>Pseudomonas</taxon>
    </lineage>
</organism>
<dbReference type="Proteomes" id="UP000243359">
    <property type="component" value="Chromosome I"/>
</dbReference>
<evidence type="ECO:0000313" key="2">
    <source>
        <dbReference type="Proteomes" id="UP000243359"/>
    </source>
</evidence>
<accession>A0A1H1TPR1</accession>
<dbReference type="OrthoDB" id="7021542at2"/>
<dbReference type="RefSeq" id="WP_090349008.1">
    <property type="nucleotide sequence ID" value="NZ_LT629751.1"/>
</dbReference>
<keyword evidence="2" id="KW-1185">Reference proteome</keyword>
<evidence type="ECO:0000313" key="1">
    <source>
        <dbReference type="EMBL" id="SDS62228.1"/>
    </source>
</evidence>
<name>A0A1H1TPR1_9PSED</name>